<feature type="chain" id="PRO_5004827417" description="Secreted protein" evidence="2">
    <location>
        <begin position="21"/>
        <end position="82"/>
    </location>
</feature>
<proteinExistence type="predicted"/>
<organism evidence="3">
    <name type="scientific">Phytophthora nicotianae CJ01A1</name>
    <dbReference type="NCBI Taxonomy" id="1317063"/>
    <lineage>
        <taxon>Eukaryota</taxon>
        <taxon>Sar</taxon>
        <taxon>Stramenopiles</taxon>
        <taxon>Oomycota</taxon>
        <taxon>Peronosporomycetes</taxon>
        <taxon>Peronosporales</taxon>
        <taxon>Peronosporaceae</taxon>
        <taxon>Phytophthora</taxon>
    </lineage>
</organism>
<evidence type="ECO:0000256" key="1">
    <source>
        <dbReference type="SAM" id="MobiDB-lite"/>
    </source>
</evidence>
<evidence type="ECO:0000313" key="3">
    <source>
        <dbReference type="EMBL" id="ETP07261.1"/>
    </source>
</evidence>
<feature type="compositionally biased region" description="Basic and acidic residues" evidence="1">
    <location>
        <begin position="63"/>
        <end position="82"/>
    </location>
</feature>
<evidence type="ECO:0008006" key="4">
    <source>
        <dbReference type="Google" id="ProtNLM"/>
    </source>
</evidence>
<name>W2W9Y1_PHYNI</name>
<dbReference type="AlphaFoldDB" id="W2W9Y1"/>
<gene>
    <name evidence="3" type="ORF">F441_16425</name>
</gene>
<protein>
    <recommendedName>
        <fullName evidence="4">Secreted protein</fullName>
    </recommendedName>
</protein>
<evidence type="ECO:0000256" key="2">
    <source>
        <dbReference type="SAM" id="SignalP"/>
    </source>
</evidence>
<feature type="signal peptide" evidence="2">
    <location>
        <begin position="1"/>
        <end position="20"/>
    </location>
</feature>
<feature type="region of interest" description="Disordered" evidence="1">
    <location>
        <begin position="40"/>
        <end position="82"/>
    </location>
</feature>
<accession>W2W9Y1</accession>
<comment type="caution">
    <text evidence="3">The sequence shown here is derived from an EMBL/GenBank/DDBJ whole genome shotgun (WGS) entry which is preliminary data.</text>
</comment>
<reference evidence="3" key="1">
    <citation type="submission" date="2013-11" db="EMBL/GenBank/DDBJ databases">
        <title>The Genome Sequence of Phytophthora parasitica CJ01A1.</title>
        <authorList>
            <consortium name="The Broad Institute Genomics Platform"/>
            <person name="Russ C."/>
            <person name="Tyler B."/>
            <person name="Panabieres F."/>
            <person name="Shan W."/>
            <person name="Tripathy S."/>
            <person name="Grunwald N."/>
            <person name="Machado M."/>
            <person name="Johnson C.S."/>
            <person name="Walker B."/>
            <person name="Young S.K."/>
            <person name="Zeng Q."/>
            <person name="Gargeya S."/>
            <person name="Fitzgerald M."/>
            <person name="Haas B."/>
            <person name="Abouelleil A."/>
            <person name="Allen A.W."/>
            <person name="Alvarado L."/>
            <person name="Arachchi H.M."/>
            <person name="Berlin A.M."/>
            <person name="Chapman S.B."/>
            <person name="Gainer-Dewar J."/>
            <person name="Goldberg J."/>
            <person name="Griggs A."/>
            <person name="Gujja S."/>
            <person name="Hansen M."/>
            <person name="Howarth C."/>
            <person name="Imamovic A."/>
            <person name="Ireland A."/>
            <person name="Larimer J."/>
            <person name="McCowan C."/>
            <person name="Murphy C."/>
            <person name="Pearson M."/>
            <person name="Poon T.W."/>
            <person name="Priest M."/>
            <person name="Roberts A."/>
            <person name="Saif S."/>
            <person name="Shea T."/>
            <person name="Sisk P."/>
            <person name="Sykes S."/>
            <person name="Wortman J."/>
            <person name="Nusbaum C."/>
            <person name="Birren B."/>
        </authorList>
    </citation>
    <scope>NUCLEOTIDE SEQUENCE [LARGE SCALE GENOMIC DNA]</scope>
    <source>
        <strain evidence="3">CJ01A1</strain>
    </source>
</reference>
<dbReference type="EMBL" id="ANIX01003285">
    <property type="protein sequence ID" value="ETP07261.1"/>
    <property type="molecule type" value="Genomic_DNA"/>
</dbReference>
<keyword evidence="2" id="KW-0732">Signal</keyword>
<sequence>MVLVSGLYLLLCLELNVITAQINFQLSRIGPNQRTRYLMPPAGVSSATRTRRWGARGAGPETVQRDHREEAEVARSSERRNG</sequence>
<dbReference type="Proteomes" id="UP000018958">
    <property type="component" value="Unassembled WGS sequence"/>
</dbReference>